<feature type="transmembrane region" description="Helical" evidence="1">
    <location>
        <begin position="21"/>
        <end position="44"/>
    </location>
</feature>
<keyword evidence="1" id="KW-1133">Transmembrane helix</keyword>
<dbReference type="EMBL" id="WVUK01000055">
    <property type="protein sequence ID" value="KAF7493640.1"/>
    <property type="molecule type" value="Genomic_DNA"/>
</dbReference>
<evidence type="ECO:0000313" key="3">
    <source>
        <dbReference type="EnsemblMetazoa" id="KAF7493640.1"/>
    </source>
</evidence>
<evidence type="ECO:0000313" key="2">
    <source>
        <dbReference type="EMBL" id="KAF7493640.1"/>
    </source>
</evidence>
<dbReference type="Proteomes" id="UP000070412">
    <property type="component" value="Unassembled WGS sequence"/>
</dbReference>
<protein>
    <submittedName>
        <fullName evidence="2 3">Uncharacterized protein</fullName>
    </submittedName>
</protein>
<proteinExistence type="predicted"/>
<sequence length="391" mass="46043">MITIYQHLISLQKNSRPGYRVIIIIILIIVIIIIFQQISSILAIEIVDAIDVSLIPYKDFYGFPQNCYLDHEESLKLKLEYQNCQTIQSRKHKLSSMNLLTDSIEFCCFLREVLECEKISLSKCNQEYSEQNSLETNRLIQGCRKNPLNRCDNSASDVVTIVGSILGCLSLIGLCSIYYPTRKLWLSSCTRHGLDVDDRMRLLQQYSFRSKFIPKFLIKMSKFDSPSPLTIIDDQSSISKLDLSLNKIIDNKTAKITDNYEPNLLKDKFWQMTADVHDPEKRLTNQRRFTLMKMYDKDTIVIVERPNALINDIKNYFEYVESKRDEMLKRIDQLKKVFVKQKDLVFEQERQAKGWLRWNASKVFDYSKRKKKKKEDIARNLEIWGEENPWE</sequence>
<evidence type="ECO:0000313" key="4">
    <source>
        <dbReference type="Proteomes" id="UP000070412"/>
    </source>
</evidence>
<accession>A0A834RC27</accession>
<dbReference type="AlphaFoldDB" id="A0A834RC27"/>
<dbReference type="OrthoDB" id="10678951at2759"/>
<keyword evidence="1" id="KW-0812">Transmembrane</keyword>
<reference evidence="2" key="2">
    <citation type="submission" date="2020-01" db="EMBL/GenBank/DDBJ databases">
        <authorList>
            <person name="Korhonen P.K.K."/>
            <person name="Guangxu M.G."/>
            <person name="Wang T.W."/>
            <person name="Stroehlein A.J.S."/>
            <person name="Young N.D."/>
            <person name="Ang C.-S.A."/>
            <person name="Fernando D.W.F."/>
            <person name="Lu H.L."/>
            <person name="Taylor S.T."/>
            <person name="Ehtesham M.E.M."/>
            <person name="Najaraj S.H.N."/>
            <person name="Harsha G.H.G."/>
            <person name="Madugundu A.M."/>
            <person name="Renuse S.R."/>
            <person name="Holt D.H."/>
            <person name="Pandey A.P."/>
            <person name="Papenfuss A.P."/>
            <person name="Gasser R.B.G."/>
            <person name="Fischer K.F."/>
        </authorList>
    </citation>
    <scope>NUCLEOTIDE SEQUENCE</scope>
    <source>
        <strain evidence="2">SSS_KF_BRIS2020</strain>
    </source>
</reference>
<gene>
    <name evidence="2" type="ORF">SSS_4315</name>
</gene>
<feature type="transmembrane region" description="Helical" evidence="1">
    <location>
        <begin position="158"/>
        <end position="179"/>
    </location>
</feature>
<keyword evidence="1" id="KW-0472">Membrane</keyword>
<name>A0A834RC27_SARSC</name>
<dbReference type="EnsemblMetazoa" id="SSS_4315s_mrna">
    <property type="protein sequence ID" value="KAF7493640.1"/>
    <property type="gene ID" value="SSS_4315"/>
</dbReference>
<keyword evidence="4" id="KW-1185">Reference proteome</keyword>
<evidence type="ECO:0000256" key="1">
    <source>
        <dbReference type="SAM" id="Phobius"/>
    </source>
</evidence>
<reference evidence="4" key="1">
    <citation type="journal article" date="2020" name="PLoS Negl. Trop. Dis.">
        <title>High-quality nuclear genome for Sarcoptes scabiei-A critical resource for a neglected parasite.</title>
        <authorList>
            <person name="Korhonen P.K."/>
            <person name="Gasser R.B."/>
            <person name="Ma G."/>
            <person name="Wang T."/>
            <person name="Stroehlein A.J."/>
            <person name="Young N.D."/>
            <person name="Ang C.S."/>
            <person name="Fernando D.D."/>
            <person name="Lu H.C."/>
            <person name="Taylor S."/>
            <person name="Reynolds S.L."/>
            <person name="Mofiz E."/>
            <person name="Najaraj S.H."/>
            <person name="Gowda H."/>
            <person name="Madugundu A."/>
            <person name="Renuse S."/>
            <person name="Holt D."/>
            <person name="Pandey A."/>
            <person name="Papenfuss A.T."/>
            <person name="Fischer K."/>
        </authorList>
    </citation>
    <scope>NUCLEOTIDE SEQUENCE [LARGE SCALE GENOMIC DNA]</scope>
</reference>
<organism evidence="2">
    <name type="scientific">Sarcoptes scabiei</name>
    <name type="common">Itch mite</name>
    <name type="synonym">Acarus scabiei</name>
    <dbReference type="NCBI Taxonomy" id="52283"/>
    <lineage>
        <taxon>Eukaryota</taxon>
        <taxon>Metazoa</taxon>
        <taxon>Ecdysozoa</taxon>
        <taxon>Arthropoda</taxon>
        <taxon>Chelicerata</taxon>
        <taxon>Arachnida</taxon>
        <taxon>Acari</taxon>
        <taxon>Acariformes</taxon>
        <taxon>Sarcoptiformes</taxon>
        <taxon>Astigmata</taxon>
        <taxon>Psoroptidia</taxon>
        <taxon>Sarcoptoidea</taxon>
        <taxon>Sarcoptidae</taxon>
        <taxon>Sarcoptinae</taxon>
        <taxon>Sarcoptes</taxon>
    </lineage>
</organism>
<reference evidence="3" key="3">
    <citation type="submission" date="2022-06" db="UniProtKB">
        <authorList>
            <consortium name="EnsemblMetazoa"/>
        </authorList>
    </citation>
    <scope>IDENTIFICATION</scope>
</reference>